<organism evidence="1 2">
    <name type="scientific">Hyphomicrobium facile</name>
    <dbReference type="NCBI Taxonomy" id="51670"/>
    <lineage>
        <taxon>Bacteria</taxon>
        <taxon>Pseudomonadati</taxon>
        <taxon>Pseudomonadota</taxon>
        <taxon>Alphaproteobacteria</taxon>
        <taxon>Hyphomicrobiales</taxon>
        <taxon>Hyphomicrobiaceae</taxon>
        <taxon>Hyphomicrobium</taxon>
    </lineage>
</organism>
<keyword evidence="2" id="KW-1185">Reference proteome</keyword>
<protein>
    <submittedName>
        <fullName evidence="1">Uncharacterized protein</fullName>
    </submittedName>
</protein>
<gene>
    <name evidence="1" type="ORF">SAMN04488557_2724</name>
</gene>
<proteinExistence type="predicted"/>
<dbReference type="EMBL" id="FPCH01000003">
    <property type="protein sequence ID" value="SFV36742.1"/>
    <property type="molecule type" value="Genomic_DNA"/>
</dbReference>
<sequence length="84" mass="9573">MRDLTAWRPRNAAHRLHRHLVHRLRRNIISQRMRRSPSRARLIHLEGVSAAPHSLPAHHLAASNLDLDDLTSTLNLFDAGHVNG</sequence>
<dbReference type="AlphaFoldDB" id="A0A1I7NQ26"/>
<accession>A0A1I7NQ26</accession>
<evidence type="ECO:0000313" key="2">
    <source>
        <dbReference type="Proteomes" id="UP000199423"/>
    </source>
</evidence>
<name>A0A1I7NQ26_9HYPH</name>
<evidence type="ECO:0000313" key="1">
    <source>
        <dbReference type="EMBL" id="SFV36742.1"/>
    </source>
</evidence>
<reference evidence="2" key="1">
    <citation type="submission" date="2016-10" db="EMBL/GenBank/DDBJ databases">
        <authorList>
            <person name="Varghese N."/>
            <person name="Submissions S."/>
        </authorList>
    </citation>
    <scope>NUCLEOTIDE SEQUENCE [LARGE SCALE GENOMIC DNA]</scope>
    <source>
        <strain evidence="2">DSM 1565</strain>
    </source>
</reference>
<dbReference type="Proteomes" id="UP000199423">
    <property type="component" value="Unassembled WGS sequence"/>
</dbReference>